<dbReference type="AlphaFoldDB" id="A0A6A5W3B4"/>
<evidence type="ECO:0000256" key="1">
    <source>
        <dbReference type="SAM" id="MobiDB-lite"/>
    </source>
</evidence>
<gene>
    <name evidence="2" type="ORF">P154DRAFT_320832</name>
</gene>
<accession>A0A6A5W3B4</accession>
<evidence type="ECO:0000313" key="3">
    <source>
        <dbReference type="Proteomes" id="UP000799779"/>
    </source>
</evidence>
<dbReference type="Proteomes" id="UP000799779">
    <property type="component" value="Unassembled WGS sequence"/>
</dbReference>
<evidence type="ECO:0000313" key="2">
    <source>
        <dbReference type="EMBL" id="KAF1996343.1"/>
    </source>
</evidence>
<organism evidence="2 3">
    <name type="scientific">Amniculicola lignicola CBS 123094</name>
    <dbReference type="NCBI Taxonomy" id="1392246"/>
    <lineage>
        <taxon>Eukaryota</taxon>
        <taxon>Fungi</taxon>
        <taxon>Dikarya</taxon>
        <taxon>Ascomycota</taxon>
        <taxon>Pezizomycotina</taxon>
        <taxon>Dothideomycetes</taxon>
        <taxon>Pleosporomycetidae</taxon>
        <taxon>Pleosporales</taxon>
        <taxon>Amniculicolaceae</taxon>
        <taxon>Amniculicola</taxon>
    </lineage>
</organism>
<reference evidence="2" key="1">
    <citation type="journal article" date="2020" name="Stud. Mycol.">
        <title>101 Dothideomycetes genomes: a test case for predicting lifestyles and emergence of pathogens.</title>
        <authorList>
            <person name="Haridas S."/>
            <person name="Albert R."/>
            <person name="Binder M."/>
            <person name="Bloem J."/>
            <person name="Labutti K."/>
            <person name="Salamov A."/>
            <person name="Andreopoulos B."/>
            <person name="Baker S."/>
            <person name="Barry K."/>
            <person name="Bills G."/>
            <person name="Bluhm B."/>
            <person name="Cannon C."/>
            <person name="Castanera R."/>
            <person name="Culley D."/>
            <person name="Daum C."/>
            <person name="Ezra D."/>
            <person name="Gonzalez J."/>
            <person name="Henrissat B."/>
            <person name="Kuo A."/>
            <person name="Liang C."/>
            <person name="Lipzen A."/>
            <person name="Lutzoni F."/>
            <person name="Magnuson J."/>
            <person name="Mondo S."/>
            <person name="Nolan M."/>
            <person name="Ohm R."/>
            <person name="Pangilinan J."/>
            <person name="Park H.-J."/>
            <person name="Ramirez L."/>
            <person name="Alfaro M."/>
            <person name="Sun H."/>
            <person name="Tritt A."/>
            <person name="Yoshinaga Y."/>
            <person name="Zwiers L.-H."/>
            <person name="Turgeon B."/>
            <person name="Goodwin S."/>
            <person name="Spatafora J."/>
            <person name="Crous P."/>
            <person name="Grigoriev I."/>
        </authorList>
    </citation>
    <scope>NUCLEOTIDE SEQUENCE</scope>
    <source>
        <strain evidence="2">CBS 123094</strain>
    </source>
</reference>
<dbReference type="EMBL" id="ML977626">
    <property type="protein sequence ID" value="KAF1996343.1"/>
    <property type="molecule type" value="Genomic_DNA"/>
</dbReference>
<protein>
    <submittedName>
        <fullName evidence="2">Uncharacterized protein</fullName>
    </submittedName>
</protein>
<sequence length="227" mass="24749">MDRPCCGALDEQTQRHASCCQTPAPSHPLTLSRRPSSQSGCLACSPNCLPNCSPTCSTLNCAAEMRPWNLQSWHPPSPIPTPPAAGTLTARPIGLDCASRRPIVPFQHPKMKGGPVVERSMGGVGRRGSSGVGRVRGRGFFFPRTGSCRHRLGFRARLPSSVLAFFWGRVHQRGLDGCNVTRVTFTGTPIRGFPVLFGDPHMQESVLESYPGVLLFPLFAHTRYSQR</sequence>
<keyword evidence="3" id="KW-1185">Reference proteome</keyword>
<name>A0A6A5W3B4_9PLEO</name>
<proteinExistence type="predicted"/>
<feature type="region of interest" description="Disordered" evidence="1">
    <location>
        <begin position="108"/>
        <end position="130"/>
    </location>
</feature>